<gene>
    <name evidence="2" type="ORF">GFB49_13665</name>
</gene>
<sequence length="363" mass="42590">MVEGAKIYQLNSIRDVVVRISDDLNNHDCVLLFAHNGTGKTRLSMEFKEDAKRKHGRSTLYFNAFTEDLFWWDNDLDEDANRYLRINSDSAFFEGFKELALEEKIFSFLEKYANFDFRIDYDEWKVVFSKDENDNIKVSRGEENIFVWCMFLAIYELAIDGHASYDWVKNVYIDDPVSSLDDNNAIAVAVDLAQLVERGKDKIGAVVSTHHTLFHNVFWNEIKNRKLKRKTYFYHRSQDATTYTLRWTDDTPFFNHVAQLAELKQAVATGDIYTYHFNVLRSIMEKTAVFFGQDKFQTCIQGIENEALYERAVQLMSHGRYSIYDPRQMGEDNKDLFRDLLTKFLARYEFALPEVLKPEEAEA</sequence>
<keyword evidence="3" id="KW-1185">Reference proteome</keyword>
<feature type="domain" description="Protein CR006 P-loop" evidence="1">
    <location>
        <begin position="114"/>
        <end position="319"/>
    </location>
</feature>
<dbReference type="AlphaFoldDB" id="A0A843YF37"/>
<dbReference type="EMBL" id="WIBF01000008">
    <property type="protein sequence ID" value="MQQ09511.1"/>
    <property type="molecule type" value="Genomic_DNA"/>
</dbReference>
<dbReference type="Proteomes" id="UP000444174">
    <property type="component" value="Unassembled WGS sequence"/>
</dbReference>
<proteinExistence type="predicted"/>
<protein>
    <submittedName>
        <fullName evidence="2">AAA family ATPase</fullName>
    </submittedName>
</protein>
<accession>A0A843YF37</accession>
<dbReference type="Pfam" id="PF13166">
    <property type="entry name" value="AAA_13"/>
    <property type="match status" value="1"/>
</dbReference>
<reference evidence="2 3" key="1">
    <citation type="submission" date="2019-10" db="EMBL/GenBank/DDBJ databases">
        <title>Epibacterium sp. nov., isolated from seawater.</title>
        <authorList>
            <person name="Zhang X."/>
            <person name="Li N."/>
        </authorList>
    </citation>
    <scope>NUCLEOTIDE SEQUENCE [LARGE SCALE GENOMIC DNA]</scope>
    <source>
        <strain evidence="2 3">SM1979</strain>
    </source>
</reference>
<name>A0A843YF37_9RHOB</name>
<dbReference type="RefSeq" id="WP_153216452.1">
    <property type="nucleotide sequence ID" value="NZ_WIBF01000008.1"/>
</dbReference>
<comment type="caution">
    <text evidence="2">The sequence shown here is derived from an EMBL/GenBank/DDBJ whole genome shotgun (WGS) entry which is preliminary data.</text>
</comment>
<organism evidence="2 3">
    <name type="scientific">Tritonibacter litoralis</name>
    <dbReference type="NCBI Taxonomy" id="2662264"/>
    <lineage>
        <taxon>Bacteria</taxon>
        <taxon>Pseudomonadati</taxon>
        <taxon>Pseudomonadota</taxon>
        <taxon>Alphaproteobacteria</taxon>
        <taxon>Rhodobacterales</taxon>
        <taxon>Paracoccaceae</taxon>
        <taxon>Tritonibacter</taxon>
    </lineage>
</organism>
<dbReference type="InterPro" id="IPR026866">
    <property type="entry name" value="CR006_AAA"/>
</dbReference>
<evidence type="ECO:0000313" key="3">
    <source>
        <dbReference type="Proteomes" id="UP000444174"/>
    </source>
</evidence>
<evidence type="ECO:0000259" key="1">
    <source>
        <dbReference type="Pfam" id="PF13166"/>
    </source>
</evidence>
<evidence type="ECO:0000313" key="2">
    <source>
        <dbReference type="EMBL" id="MQQ09511.1"/>
    </source>
</evidence>